<feature type="binding site" evidence="17">
    <location>
        <position position="257"/>
    </location>
    <ligand>
        <name>(6S)-NADPHX</name>
        <dbReference type="ChEBI" id="CHEBI:64076"/>
    </ligand>
</feature>
<dbReference type="InterPro" id="IPR004443">
    <property type="entry name" value="YjeF_N_dom"/>
</dbReference>
<keyword evidence="6 17" id="KW-0547">Nucleotide-binding</keyword>
<evidence type="ECO:0000256" key="5">
    <source>
        <dbReference type="ARBA" id="ARBA00022723"/>
    </source>
</evidence>
<dbReference type="GO" id="GO:0046872">
    <property type="term" value="F:metal ion binding"/>
    <property type="evidence" value="ECO:0007669"/>
    <property type="project" value="UniProtKB-UniRule"/>
</dbReference>
<feature type="binding site" evidence="17">
    <location>
        <position position="425"/>
    </location>
    <ligand>
        <name>AMP</name>
        <dbReference type="ChEBI" id="CHEBI:456215"/>
    </ligand>
</feature>
<feature type="binding site" evidence="18">
    <location>
        <position position="57"/>
    </location>
    <ligand>
        <name>K(+)</name>
        <dbReference type="ChEBI" id="CHEBI:29103"/>
    </ligand>
</feature>
<name>A0A0N0LTX9_9HELI</name>
<feature type="domain" description="YjeF C-terminal" evidence="20">
    <location>
        <begin position="224"/>
        <end position="481"/>
    </location>
</feature>
<accession>A0A0N0LTX9</accession>
<evidence type="ECO:0000256" key="8">
    <source>
        <dbReference type="ARBA" id="ARBA00022857"/>
    </source>
</evidence>
<dbReference type="HAMAP" id="MF_01966">
    <property type="entry name" value="NADHX_epimerase"/>
    <property type="match status" value="1"/>
</dbReference>
<dbReference type="Pfam" id="PF03853">
    <property type="entry name" value="YjeF_N"/>
    <property type="match status" value="1"/>
</dbReference>
<comment type="catalytic activity">
    <reaction evidence="15 17 19">
        <text>(6S)-NADHX + ADP = AMP + phosphate + NADH + H(+)</text>
        <dbReference type="Rhea" id="RHEA:32223"/>
        <dbReference type="ChEBI" id="CHEBI:15378"/>
        <dbReference type="ChEBI" id="CHEBI:43474"/>
        <dbReference type="ChEBI" id="CHEBI:57945"/>
        <dbReference type="ChEBI" id="CHEBI:64074"/>
        <dbReference type="ChEBI" id="CHEBI:456215"/>
        <dbReference type="ChEBI" id="CHEBI:456216"/>
        <dbReference type="EC" id="4.2.1.136"/>
    </reaction>
</comment>
<keyword evidence="22" id="KW-0418">Kinase</keyword>
<dbReference type="EC" id="4.2.1.136" evidence="19"/>
<dbReference type="STRING" id="35818.HPU229336_04620"/>
<keyword evidence="11 18" id="KW-0413">Isomerase</keyword>
<keyword evidence="13" id="KW-0511">Multifunctional enzyme</keyword>
<evidence type="ECO:0000313" key="23">
    <source>
        <dbReference type="Proteomes" id="UP000037997"/>
    </source>
</evidence>
<evidence type="ECO:0000256" key="1">
    <source>
        <dbReference type="ARBA" id="ARBA00000013"/>
    </source>
</evidence>
<keyword evidence="10 17" id="KW-0520">NAD</keyword>
<evidence type="ECO:0000256" key="13">
    <source>
        <dbReference type="ARBA" id="ARBA00023268"/>
    </source>
</evidence>
<keyword evidence="9 18" id="KW-0630">Potassium</keyword>
<dbReference type="RefSeq" id="WP_054197527.1">
    <property type="nucleotide sequence ID" value="NZ_JNOC01000015.1"/>
</dbReference>
<dbReference type="PANTHER" id="PTHR12592:SF0">
    <property type="entry name" value="ATP-DEPENDENT (S)-NAD(P)H-HYDRATE DEHYDRATASE"/>
    <property type="match status" value="1"/>
</dbReference>
<dbReference type="HAMAP" id="MF_01965">
    <property type="entry name" value="NADHX_dehydratase"/>
    <property type="match status" value="1"/>
</dbReference>
<organism evidence="22 23">
    <name type="scientific">Helicobacter pullorum</name>
    <dbReference type="NCBI Taxonomy" id="35818"/>
    <lineage>
        <taxon>Bacteria</taxon>
        <taxon>Pseudomonadati</taxon>
        <taxon>Campylobacterota</taxon>
        <taxon>Epsilonproteobacteria</taxon>
        <taxon>Campylobacterales</taxon>
        <taxon>Helicobacteraceae</taxon>
        <taxon>Helicobacter</taxon>
    </lineage>
</organism>
<comment type="cofactor">
    <cofactor evidence="17">
        <name>Mg(2+)</name>
        <dbReference type="ChEBI" id="CHEBI:18420"/>
    </cofactor>
</comment>
<comment type="caution">
    <text evidence="22">The sequence shown here is derived from an EMBL/GenBank/DDBJ whole genome shotgun (WGS) entry which is preliminary data.</text>
</comment>
<evidence type="ECO:0000256" key="18">
    <source>
        <dbReference type="HAMAP-Rule" id="MF_01966"/>
    </source>
</evidence>
<evidence type="ECO:0000256" key="15">
    <source>
        <dbReference type="ARBA" id="ARBA00048238"/>
    </source>
</evidence>
<comment type="function">
    <text evidence="17">Catalyzes the dehydration of the S-form of NAD(P)HX at the expense of ADP, which is converted to AMP. Together with NAD(P)HX epimerase, which catalyzes the epimerization of the S- and R-forms, the enzyme allows the repair of both epimers of NAD(P)HX, a damaged form of NAD(P)H that is a result of enzymatic or heat-dependent hydration.</text>
</comment>
<dbReference type="Proteomes" id="UP000037997">
    <property type="component" value="Unassembled WGS sequence"/>
</dbReference>
<keyword evidence="12 17" id="KW-0456">Lyase</keyword>
<dbReference type="PANTHER" id="PTHR12592">
    <property type="entry name" value="ATP-DEPENDENT (S)-NAD(P)H-HYDRATE DEHYDRATASE FAMILY MEMBER"/>
    <property type="match status" value="1"/>
</dbReference>
<evidence type="ECO:0000256" key="3">
    <source>
        <dbReference type="ARBA" id="ARBA00006001"/>
    </source>
</evidence>
<dbReference type="GO" id="GO:0052855">
    <property type="term" value="F:ADP-dependent NAD(P)H-hydrate dehydratase activity"/>
    <property type="evidence" value="ECO:0007669"/>
    <property type="project" value="UniProtKB-UniRule"/>
</dbReference>
<dbReference type="PROSITE" id="PS51385">
    <property type="entry name" value="YJEF_N"/>
    <property type="match status" value="1"/>
</dbReference>
<dbReference type="NCBIfam" id="TIGR00197">
    <property type="entry name" value="yjeF_nterm"/>
    <property type="match status" value="1"/>
</dbReference>
<comment type="similarity">
    <text evidence="4 19">In the C-terminal section; belongs to the NnrD/CARKD family.</text>
</comment>
<sequence>MKNLFFDTKILDSRATQDFLLPSEILMENAARGMAEFICSQFDKHSKILLVCGSGDNGADCLALARMLAGKYSLGIFLPLGIKSSLCQLQYERLKKVSLCCEIEFLSTLDNSTLAQFNLIIDGIFGIGFKGQLADELKSLIALLNQSCATKIACDIPSGIDKSGNPCILDDKAFAFKADFTLTMGALKTALFSDLAKDFVGEIHCIELGISQQIFSTDSSFRLLESQDFKAPKRKLKNCNKGSFGHLSVFGGEKSGASILAALSGFKIGAGLVSIISQTPPPNLPYEIMHSCFIPSNTTAILLGMGFGKETPLPLESLQNFKEIPLLLDADIFYHKDFQNLTQNFKNLILTPHPKEFQTILKTLCHQEISTQEIQKNRISLALEFSQKYPNITLILKGANSIIAKNGEIFINPLGSNALAKGGSGDVLAGMIGGFLAQNYSPLESCIQGTLAHSLCARNFCKKNADFSLSPLDLITQIRYL</sequence>
<dbReference type="SUPFAM" id="SSF64153">
    <property type="entry name" value="YjeF N-terminal domain-like"/>
    <property type="match status" value="1"/>
</dbReference>
<dbReference type="InterPro" id="IPR030677">
    <property type="entry name" value="Nnr"/>
</dbReference>
<dbReference type="PATRIC" id="fig|35818.11.peg.299"/>
<feature type="binding site" evidence="18">
    <location>
        <position position="155"/>
    </location>
    <ligand>
        <name>(6S)-NADPHX</name>
        <dbReference type="ChEBI" id="CHEBI:64076"/>
    </ligand>
</feature>
<dbReference type="Gene3D" id="3.40.50.10260">
    <property type="entry name" value="YjeF N-terminal domain"/>
    <property type="match status" value="1"/>
</dbReference>
<dbReference type="InterPro" id="IPR000631">
    <property type="entry name" value="CARKD"/>
</dbReference>
<feature type="binding site" evidence="17">
    <location>
        <position position="426"/>
    </location>
    <ligand>
        <name>(6S)-NADPHX</name>
        <dbReference type="ChEBI" id="CHEBI:64076"/>
    </ligand>
</feature>
<evidence type="ECO:0000256" key="10">
    <source>
        <dbReference type="ARBA" id="ARBA00023027"/>
    </source>
</evidence>
<feature type="domain" description="YjeF N-terminal" evidence="21">
    <location>
        <begin position="8"/>
        <end position="216"/>
    </location>
</feature>
<comment type="similarity">
    <text evidence="17">Belongs to the NnrD/CARKD family.</text>
</comment>
<evidence type="ECO:0000256" key="17">
    <source>
        <dbReference type="HAMAP-Rule" id="MF_01965"/>
    </source>
</evidence>
<protein>
    <recommendedName>
        <fullName evidence="19">Bifunctional NAD(P)H-hydrate repair enzyme</fullName>
    </recommendedName>
    <alternativeName>
        <fullName evidence="19">Nicotinamide nucleotide repair protein</fullName>
    </alternativeName>
    <domain>
        <recommendedName>
            <fullName evidence="19">ADP-dependent (S)-NAD(P)H-hydrate dehydratase</fullName>
            <ecNumber evidence="19">4.2.1.136</ecNumber>
        </recommendedName>
        <alternativeName>
            <fullName evidence="19">ADP-dependent NAD(P)HX dehydratase</fullName>
        </alternativeName>
    </domain>
    <domain>
        <recommendedName>
            <fullName evidence="19">NAD(P)H-hydrate epimerase</fullName>
            <ecNumber evidence="19">5.1.99.6</ecNumber>
        </recommendedName>
    </domain>
</protein>
<dbReference type="Pfam" id="PF01256">
    <property type="entry name" value="Carb_kinase"/>
    <property type="match status" value="1"/>
</dbReference>
<keyword evidence="5 18" id="KW-0479">Metal-binding</keyword>
<feature type="binding site" evidence="18">
    <location>
        <position position="158"/>
    </location>
    <ligand>
        <name>K(+)</name>
        <dbReference type="ChEBI" id="CHEBI:29103"/>
    </ligand>
</feature>
<dbReference type="GO" id="GO:0110051">
    <property type="term" value="P:metabolite repair"/>
    <property type="evidence" value="ECO:0007669"/>
    <property type="project" value="TreeGrafter"/>
</dbReference>
<evidence type="ECO:0000256" key="2">
    <source>
        <dbReference type="ARBA" id="ARBA00000909"/>
    </source>
</evidence>
<dbReference type="AlphaFoldDB" id="A0A0N0LTX9"/>
<dbReference type="SUPFAM" id="SSF53613">
    <property type="entry name" value="Ribokinase-like"/>
    <property type="match status" value="1"/>
</dbReference>
<dbReference type="CDD" id="cd01171">
    <property type="entry name" value="YXKO-related"/>
    <property type="match status" value="1"/>
</dbReference>
<comment type="subunit">
    <text evidence="17">Homotetramer.</text>
</comment>
<dbReference type="GO" id="GO:0046496">
    <property type="term" value="P:nicotinamide nucleotide metabolic process"/>
    <property type="evidence" value="ECO:0007669"/>
    <property type="project" value="UniProtKB-UniRule"/>
</dbReference>
<gene>
    <name evidence="18" type="primary">nnrE</name>
    <name evidence="17" type="synonym">nnrD</name>
    <name evidence="22" type="ORF">HPU229334_01520</name>
</gene>
<dbReference type="GO" id="GO:0005524">
    <property type="term" value="F:ATP binding"/>
    <property type="evidence" value="ECO:0007669"/>
    <property type="project" value="UniProtKB-UniRule"/>
</dbReference>
<comment type="similarity">
    <text evidence="18">Belongs to the NnrE/AIBP family.</text>
</comment>
<comment type="catalytic activity">
    <reaction evidence="2 18 19">
        <text>(6R)-NADPHX = (6S)-NADPHX</text>
        <dbReference type="Rhea" id="RHEA:32227"/>
        <dbReference type="ChEBI" id="CHEBI:64076"/>
        <dbReference type="ChEBI" id="CHEBI:64077"/>
        <dbReference type="EC" id="5.1.99.6"/>
    </reaction>
</comment>
<evidence type="ECO:0000256" key="11">
    <source>
        <dbReference type="ARBA" id="ARBA00023235"/>
    </source>
</evidence>
<reference evidence="22 23" key="1">
    <citation type="submission" date="2014-06" db="EMBL/GenBank/DDBJ databases">
        <title>Helicobacter pullorum isolates in fresh chicken meat - phenotypic and genotypic features.</title>
        <authorList>
            <person name="Borges V."/>
            <person name="Santos A."/>
            <person name="Correia C.B."/>
            <person name="Saraiva M."/>
            <person name="Menard A."/>
            <person name="Vieira L."/>
            <person name="Sampaio D.A."/>
            <person name="Gomes J.P."/>
            <person name="Oleastro M."/>
        </authorList>
    </citation>
    <scope>NUCLEOTIDE SEQUENCE [LARGE SCALE GENOMIC DNA]</scope>
    <source>
        <strain evidence="22 23">229334/12</strain>
    </source>
</reference>
<keyword evidence="7 17" id="KW-0067">ATP-binding</keyword>
<evidence type="ECO:0000256" key="16">
    <source>
        <dbReference type="ARBA" id="ARBA00049209"/>
    </source>
</evidence>
<dbReference type="GO" id="GO:0052856">
    <property type="term" value="F:NAD(P)HX epimerase activity"/>
    <property type="evidence" value="ECO:0007669"/>
    <property type="project" value="UniProtKB-UniRule"/>
</dbReference>
<dbReference type="EMBL" id="JNOC01000015">
    <property type="protein sequence ID" value="KPH56431.1"/>
    <property type="molecule type" value="Genomic_DNA"/>
</dbReference>
<evidence type="ECO:0000256" key="12">
    <source>
        <dbReference type="ARBA" id="ARBA00023239"/>
    </source>
</evidence>
<comment type="caution">
    <text evidence="18">Lacks conserved residue(s) required for the propagation of feature annotation.</text>
</comment>
<comment type="cofactor">
    <cofactor evidence="18 19">
        <name>K(+)</name>
        <dbReference type="ChEBI" id="CHEBI:29103"/>
    </cofactor>
    <text evidence="18 19">Binds 1 potassium ion per subunit.</text>
</comment>
<evidence type="ECO:0000313" key="22">
    <source>
        <dbReference type="EMBL" id="KPH56431.1"/>
    </source>
</evidence>
<evidence type="ECO:0000256" key="14">
    <source>
        <dbReference type="ARBA" id="ARBA00025153"/>
    </source>
</evidence>
<feature type="binding site" evidence="18">
    <location>
        <begin position="126"/>
        <end position="132"/>
    </location>
    <ligand>
        <name>(6S)-NADPHX</name>
        <dbReference type="ChEBI" id="CHEBI:64076"/>
    </ligand>
</feature>
<comment type="function">
    <text evidence="14 19">Bifunctional enzyme that catalyzes the epimerization of the S- and R-forms of NAD(P)HX and the dehydration of the S-form of NAD(P)HX at the expense of ADP, which is converted to AMP. This allows the repair of both epimers of NAD(P)HX, a damaged form of NAD(P)H that is a result of enzymatic or heat-dependent hydration.</text>
</comment>
<evidence type="ECO:0000256" key="9">
    <source>
        <dbReference type="ARBA" id="ARBA00022958"/>
    </source>
</evidence>
<evidence type="ECO:0000259" key="20">
    <source>
        <dbReference type="PROSITE" id="PS51383"/>
    </source>
</evidence>
<dbReference type="InterPro" id="IPR029056">
    <property type="entry name" value="Ribokinase-like"/>
</dbReference>
<dbReference type="PROSITE" id="PS01050">
    <property type="entry name" value="YJEF_C_2"/>
    <property type="match status" value="1"/>
</dbReference>
<evidence type="ECO:0000256" key="4">
    <source>
        <dbReference type="ARBA" id="ARBA00009524"/>
    </source>
</evidence>
<comment type="catalytic activity">
    <reaction evidence="1 18 19">
        <text>(6R)-NADHX = (6S)-NADHX</text>
        <dbReference type="Rhea" id="RHEA:32215"/>
        <dbReference type="ChEBI" id="CHEBI:64074"/>
        <dbReference type="ChEBI" id="CHEBI:64075"/>
        <dbReference type="EC" id="5.1.99.6"/>
    </reaction>
</comment>
<evidence type="ECO:0000256" key="7">
    <source>
        <dbReference type="ARBA" id="ARBA00022840"/>
    </source>
</evidence>
<dbReference type="EC" id="5.1.99.6" evidence="19"/>
<keyword evidence="8 17" id="KW-0521">NADP</keyword>
<dbReference type="PROSITE" id="PS51383">
    <property type="entry name" value="YJEF_C_3"/>
    <property type="match status" value="1"/>
</dbReference>
<dbReference type="InterPro" id="IPR017953">
    <property type="entry name" value="Carbohydrate_kinase_pred_CS"/>
</dbReference>
<evidence type="ECO:0000256" key="6">
    <source>
        <dbReference type="ARBA" id="ARBA00022741"/>
    </source>
</evidence>
<evidence type="ECO:0000256" key="19">
    <source>
        <dbReference type="PIRNR" id="PIRNR017184"/>
    </source>
</evidence>
<feature type="binding site" evidence="17">
    <location>
        <position position="306"/>
    </location>
    <ligand>
        <name>(6S)-NADPHX</name>
        <dbReference type="ChEBI" id="CHEBI:64076"/>
    </ligand>
</feature>
<evidence type="ECO:0000259" key="21">
    <source>
        <dbReference type="PROSITE" id="PS51385"/>
    </source>
</evidence>
<dbReference type="Gene3D" id="3.40.1190.20">
    <property type="match status" value="1"/>
</dbReference>
<feature type="binding site" evidence="18">
    <location>
        <position position="122"/>
    </location>
    <ligand>
        <name>K(+)</name>
        <dbReference type="ChEBI" id="CHEBI:29103"/>
    </ligand>
</feature>
<comment type="catalytic activity">
    <reaction evidence="16 17 19">
        <text>(6S)-NADPHX + ADP = AMP + phosphate + NADPH + H(+)</text>
        <dbReference type="Rhea" id="RHEA:32235"/>
        <dbReference type="ChEBI" id="CHEBI:15378"/>
        <dbReference type="ChEBI" id="CHEBI:43474"/>
        <dbReference type="ChEBI" id="CHEBI:57783"/>
        <dbReference type="ChEBI" id="CHEBI:64076"/>
        <dbReference type="ChEBI" id="CHEBI:456215"/>
        <dbReference type="ChEBI" id="CHEBI:456216"/>
        <dbReference type="EC" id="4.2.1.136"/>
    </reaction>
</comment>
<dbReference type="GO" id="GO:0016301">
    <property type="term" value="F:kinase activity"/>
    <property type="evidence" value="ECO:0007669"/>
    <property type="project" value="UniProtKB-KW"/>
</dbReference>
<comment type="function">
    <text evidence="18">Catalyzes the epimerization of the S- and R-forms of NAD(P)HX, a damaged form of NAD(P)H that is a result of enzymatic or heat-dependent hydration. This is a prerequisite for the S-specific NAD(P)H-hydrate dehydratase to allow the repair of both epimers of NAD(P)HX.</text>
</comment>
<keyword evidence="22" id="KW-0808">Transferase</keyword>
<comment type="similarity">
    <text evidence="3 19">In the N-terminal section; belongs to the NnrE/AIBP family.</text>
</comment>
<dbReference type="PIRSF" id="PIRSF017184">
    <property type="entry name" value="Nnr"/>
    <property type="match status" value="1"/>
</dbReference>
<feature type="binding site" evidence="17">
    <location>
        <begin position="397"/>
        <end position="401"/>
    </location>
    <ligand>
        <name>AMP</name>
        <dbReference type="ChEBI" id="CHEBI:456215"/>
    </ligand>
</feature>
<dbReference type="InterPro" id="IPR036652">
    <property type="entry name" value="YjeF_N_dom_sf"/>
</dbReference>
<proteinExistence type="inferred from homology"/>
<feature type="binding site" evidence="17">
    <location>
        <position position="353"/>
    </location>
    <ligand>
        <name>(6S)-NADPHX</name>
        <dbReference type="ChEBI" id="CHEBI:64076"/>
    </ligand>
</feature>
<feature type="binding site" evidence="18">
    <location>
        <begin position="56"/>
        <end position="60"/>
    </location>
    <ligand>
        <name>(6S)-NADPHX</name>
        <dbReference type="ChEBI" id="CHEBI:64076"/>
    </ligand>
</feature>
<dbReference type="NCBIfam" id="TIGR00196">
    <property type="entry name" value="yjeF_cterm"/>
    <property type="match status" value="1"/>
</dbReference>